<dbReference type="PANTHER" id="PTHR42776:SF27">
    <property type="entry name" value="DIPEPTIDYL PEPTIDASE FAMILY MEMBER 6"/>
    <property type="match status" value="1"/>
</dbReference>
<dbReference type="InterPro" id="IPR011042">
    <property type="entry name" value="6-blade_b-propeller_TolB-like"/>
</dbReference>
<dbReference type="Gene3D" id="2.120.10.30">
    <property type="entry name" value="TolB, C-terminal domain"/>
    <property type="match status" value="1"/>
</dbReference>
<feature type="chain" id="PRO_5045329334" evidence="2">
    <location>
        <begin position="23"/>
        <end position="623"/>
    </location>
</feature>
<evidence type="ECO:0000313" key="4">
    <source>
        <dbReference type="EMBL" id="MDK2124768.1"/>
    </source>
</evidence>
<gene>
    <name evidence="4" type="ORF">PZA18_11990</name>
</gene>
<dbReference type="InterPro" id="IPR029058">
    <property type="entry name" value="AB_hydrolase_fold"/>
</dbReference>
<feature type="signal peptide" evidence="2">
    <location>
        <begin position="1"/>
        <end position="22"/>
    </location>
</feature>
<dbReference type="Proteomes" id="UP001172778">
    <property type="component" value="Unassembled WGS sequence"/>
</dbReference>
<accession>A0ABT7DXH2</accession>
<evidence type="ECO:0000313" key="5">
    <source>
        <dbReference type="Proteomes" id="UP001172778"/>
    </source>
</evidence>
<sequence>MKPLYRSATVAALLAGSLSAQAIEQLPLRDFFRNPEKTVFRISPDGKTISFVQPYENRLNIFTQPVKGEAKRITAVKDRDIRQYFWKGNDRLVYLKDNGGDENFHLFSVDRDGKTTRDLTPFPKVRARIIDSLEDSDTDLLVGLNKRKPEIFDAYRLNTKTGALKLVAENPGNITHWLADHNGKLRAAISTDGVNSSVMTRADEKASWKTIATTSFKDTLEPVLFTFDNKALYAWSNLGRDKQALVVIDPETGKEKDIVSIHESADIIDFSWSHKRKTLTSTTYELAKKQKVLIDGPTEKVYHAMERTFADMEGDIVAVDKEEENYVVVVKNDRTRGSYHLYNAKDEKFKKLADVSPWLKSEQLAEMKPISYKSRDGLTIHGYLTLPVGKEAKNLPVVVNPHGGPWARDEWRFNPEVQWLANRGYAVLQMNFRGSTGYGKAFWQASFKQWGRTMQDDITDGVKWMIDQGIANPKKICIYGASYGGYATLAGLTYTPDLYACGVDYVGVSNLLTFLNTIPPYWKPFQEMQYEMVGHPVKDKAAMEAYSPALNADKIKAPLLVLQGAKDPRVNKAESDQMVEALKKRGVTVDYIVKDNEGLGFSNEENRFEAYEAMEKFFAKYLN</sequence>
<keyword evidence="1 4" id="KW-0378">Hydrolase</keyword>
<dbReference type="Gene3D" id="3.40.50.1820">
    <property type="entry name" value="alpha/beta hydrolase"/>
    <property type="match status" value="1"/>
</dbReference>
<dbReference type="EMBL" id="JARRAF010000012">
    <property type="protein sequence ID" value="MDK2124768.1"/>
    <property type="molecule type" value="Genomic_DNA"/>
</dbReference>
<comment type="caution">
    <text evidence="4">The sequence shown here is derived from an EMBL/GenBank/DDBJ whole genome shotgun (WGS) entry which is preliminary data.</text>
</comment>
<dbReference type="PANTHER" id="PTHR42776">
    <property type="entry name" value="SERINE PEPTIDASE S9 FAMILY MEMBER"/>
    <property type="match status" value="1"/>
</dbReference>
<dbReference type="InterPro" id="IPR001375">
    <property type="entry name" value="Peptidase_S9_cat"/>
</dbReference>
<evidence type="ECO:0000259" key="3">
    <source>
        <dbReference type="Pfam" id="PF00326"/>
    </source>
</evidence>
<organism evidence="4 5">
    <name type="scientific">Parachitinimonas caeni</name>
    <dbReference type="NCBI Taxonomy" id="3031301"/>
    <lineage>
        <taxon>Bacteria</taxon>
        <taxon>Pseudomonadati</taxon>
        <taxon>Pseudomonadota</taxon>
        <taxon>Betaproteobacteria</taxon>
        <taxon>Neisseriales</taxon>
        <taxon>Chitinibacteraceae</taxon>
        <taxon>Parachitinimonas</taxon>
    </lineage>
</organism>
<reference evidence="4" key="1">
    <citation type="submission" date="2023-03" db="EMBL/GenBank/DDBJ databases">
        <title>Chitinimonas shenzhenensis gen. nov., sp. nov., a novel member of family Burkholderiaceae isolated from activated sludge collected in Shen Zhen, China.</title>
        <authorList>
            <person name="Wang X."/>
        </authorList>
    </citation>
    <scope>NUCLEOTIDE SEQUENCE</scope>
    <source>
        <strain evidence="4">DQS-5</strain>
    </source>
</reference>
<dbReference type="SUPFAM" id="SSF53474">
    <property type="entry name" value="alpha/beta-Hydrolases"/>
    <property type="match status" value="1"/>
</dbReference>
<protein>
    <submittedName>
        <fullName evidence="4">S9 family peptidase</fullName>
        <ecNumber evidence="4">3.4.-.-</ecNumber>
    </submittedName>
</protein>
<evidence type="ECO:0000256" key="1">
    <source>
        <dbReference type="ARBA" id="ARBA00022801"/>
    </source>
</evidence>
<keyword evidence="2" id="KW-0732">Signal</keyword>
<proteinExistence type="predicted"/>
<dbReference type="Pfam" id="PF00326">
    <property type="entry name" value="Peptidase_S9"/>
    <property type="match status" value="1"/>
</dbReference>
<dbReference type="EC" id="3.4.-.-" evidence="4"/>
<keyword evidence="5" id="KW-1185">Reference proteome</keyword>
<dbReference type="SUPFAM" id="SSF82171">
    <property type="entry name" value="DPP6 N-terminal domain-like"/>
    <property type="match status" value="1"/>
</dbReference>
<evidence type="ECO:0000256" key="2">
    <source>
        <dbReference type="SAM" id="SignalP"/>
    </source>
</evidence>
<dbReference type="GO" id="GO:0016787">
    <property type="term" value="F:hydrolase activity"/>
    <property type="evidence" value="ECO:0007669"/>
    <property type="project" value="UniProtKB-KW"/>
</dbReference>
<name>A0ABT7DXH2_9NEIS</name>
<feature type="domain" description="Peptidase S9 prolyl oligopeptidase catalytic" evidence="3">
    <location>
        <begin position="411"/>
        <end position="623"/>
    </location>
</feature>
<dbReference type="RefSeq" id="WP_284101082.1">
    <property type="nucleotide sequence ID" value="NZ_JARRAF010000012.1"/>
</dbReference>